<dbReference type="Proteomes" id="UP000523007">
    <property type="component" value="Unassembled WGS sequence"/>
</dbReference>
<gene>
    <name evidence="2" type="ORF">F4561_005623</name>
</gene>
<dbReference type="EMBL" id="JACHJT010000002">
    <property type="protein sequence ID" value="MBB4934729.1"/>
    <property type="molecule type" value="Genomic_DNA"/>
</dbReference>
<organism evidence="2 3">
    <name type="scientific">Lipingzhangella halophila</name>
    <dbReference type="NCBI Taxonomy" id="1783352"/>
    <lineage>
        <taxon>Bacteria</taxon>
        <taxon>Bacillati</taxon>
        <taxon>Actinomycetota</taxon>
        <taxon>Actinomycetes</taxon>
        <taxon>Streptosporangiales</taxon>
        <taxon>Nocardiopsidaceae</taxon>
        <taxon>Lipingzhangella</taxon>
    </lineage>
</organism>
<evidence type="ECO:0000313" key="3">
    <source>
        <dbReference type="Proteomes" id="UP000523007"/>
    </source>
</evidence>
<accession>A0A7W7RMJ5</accession>
<reference evidence="2 3" key="1">
    <citation type="submission" date="2020-08" db="EMBL/GenBank/DDBJ databases">
        <title>Sequencing the genomes of 1000 actinobacteria strains.</title>
        <authorList>
            <person name="Klenk H.-P."/>
        </authorList>
    </citation>
    <scope>NUCLEOTIDE SEQUENCE [LARGE SCALE GENOMIC DNA]</scope>
    <source>
        <strain evidence="2 3">DSM 102030</strain>
    </source>
</reference>
<proteinExistence type="predicted"/>
<comment type="caution">
    <text evidence="2">The sequence shown here is derived from an EMBL/GenBank/DDBJ whole genome shotgun (WGS) entry which is preliminary data.</text>
</comment>
<name>A0A7W7RMJ5_9ACTN</name>
<evidence type="ECO:0000256" key="1">
    <source>
        <dbReference type="SAM" id="MobiDB-lite"/>
    </source>
</evidence>
<protein>
    <submittedName>
        <fullName evidence="2">Uncharacterized protein</fullName>
    </submittedName>
</protein>
<dbReference type="AlphaFoldDB" id="A0A7W7RMJ5"/>
<evidence type="ECO:0000313" key="2">
    <source>
        <dbReference type="EMBL" id="MBB4934729.1"/>
    </source>
</evidence>
<keyword evidence="3" id="KW-1185">Reference proteome</keyword>
<sequence>MPRLIARAGEVQEKLSGLPAEDADRDPVRRVAEPGGLSVDQ</sequence>
<feature type="region of interest" description="Disordered" evidence="1">
    <location>
        <begin position="1"/>
        <end position="41"/>
    </location>
</feature>
<dbReference type="RefSeq" id="WP_281384305.1">
    <property type="nucleotide sequence ID" value="NZ_JACHJT010000002.1"/>
</dbReference>